<reference evidence="1 2" key="1">
    <citation type="journal article" date="2006" name="Science">
        <title>Genome of rice cluster I archaea -- the key methane producers in the rice rhizosphere.</title>
        <authorList>
            <person name="Erkel C."/>
            <person name="Kube M."/>
            <person name="Reinhardt R."/>
            <person name="Liesack W."/>
        </authorList>
    </citation>
    <scope>NUCLEOTIDE SEQUENCE [LARGE SCALE GENOMIC DNA]</scope>
    <source>
        <strain evidence="2">DSM 22066 / NBRC 105507 / MRE50</strain>
    </source>
</reference>
<dbReference type="AlphaFoldDB" id="Q0W2I2"/>
<keyword evidence="2" id="KW-1185">Reference proteome</keyword>
<protein>
    <submittedName>
        <fullName evidence="1">Uncharacterized protein</fullName>
    </submittedName>
</protein>
<dbReference type="EMBL" id="AM114193">
    <property type="protein sequence ID" value="CAJ37411.1"/>
    <property type="molecule type" value="Genomic_DNA"/>
</dbReference>
<sequence>MLRTTAATLPPAFKDRKAAPMTTTAIASNQFMRFFARIRRCPDNILFSPDSISKHSAGRMNTILADRDTFIAAASCPDIEYYWSGPVEKYDGGNATREKCSLGGYDLLSRSDCGDLVLFVDTAVAAAFPVLAEERLLVWAPASVKSQLFLGKHFCSDHLFSISYQLSPQLFNRCSKSRTIITIL</sequence>
<evidence type="ECO:0000313" key="2">
    <source>
        <dbReference type="Proteomes" id="UP000000663"/>
    </source>
</evidence>
<accession>Q0W2I2</accession>
<dbReference type="KEGG" id="rci:RCIA166"/>
<gene>
    <name evidence="1" type="ORF">RCIA166</name>
</gene>
<organism evidence="1 2">
    <name type="scientific">Methanocella arvoryzae (strain DSM 22066 / NBRC 105507 / MRE50)</name>
    <dbReference type="NCBI Taxonomy" id="351160"/>
    <lineage>
        <taxon>Archaea</taxon>
        <taxon>Methanobacteriati</taxon>
        <taxon>Methanobacteriota</taxon>
        <taxon>Stenosarchaea group</taxon>
        <taxon>Methanomicrobia</taxon>
        <taxon>Methanocellales</taxon>
        <taxon>Methanocellaceae</taxon>
        <taxon>Methanocella</taxon>
    </lineage>
</organism>
<proteinExistence type="predicted"/>
<name>Q0W2I2_METAR</name>
<dbReference type="Proteomes" id="UP000000663">
    <property type="component" value="Chromosome"/>
</dbReference>
<dbReference type="STRING" id="351160.RCIA166"/>
<evidence type="ECO:0000313" key="1">
    <source>
        <dbReference type="EMBL" id="CAJ37411.1"/>
    </source>
</evidence>